<dbReference type="SUPFAM" id="SSF51735">
    <property type="entry name" value="NAD(P)-binding Rossmann-fold domains"/>
    <property type="match status" value="1"/>
</dbReference>
<dbReference type="Pfam" id="PF01408">
    <property type="entry name" value="GFO_IDH_MocA"/>
    <property type="match status" value="1"/>
</dbReference>
<dbReference type="SUPFAM" id="SSF55347">
    <property type="entry name" value="Glyceraldehyde-3-phosphate dehydrogenase-like, C-terminal domain"/>
    <property type="match status" value="1"/>
</dbReference>
<keyword evidence="9" id="KW-1185">Reference proteome</keyword>
<evidence type="ECO:0000313" key="8">
    <source>
        <dbReference type="EMBL" id="KAJ3996307.1"/>
    </source>
</evidence>
<evidence type="ECO:0000256" key="1">
    <source>
        <dbReference type="ARBA" id="ARBA00010928"/>
    </source>
</evidence>
<feature type="domain" description="Gfo/Idh/MocA-like oxidoreductase N-terminal" evidence="6">
    <location>
        <begin position="12"/>
        <end position="136"/>
    </location>
</feature>
<gene>
    <name evidence="8" type="ORF">F5050DRAFT_1807864</name>
</gene>
<evidence type="ECO:0000313" key="9">
    <source>
        <dbReference type="Proteomes" id="UP001163828"/>
    </source>
</evidence>
<evidence type="ECO:0000256" key="5">
    <source>
        <dbReference type="ARBA" id="ARBA00049233"/>
    </source>
</evidence>
<dbReference type="InterPro" id="IPR055170">
    <property type="entry name" value="GFO_IDH_MocA-like_dom"/>
</dbReference>
<dbReference type="Proteomes" id="UP001163828">
    <property type="component" value="Unassembled WGS sequence"/>
</dbReference>
<sequence>MAQIQPISLRWGIISTGDANNPFQDLLVDPKTRNVHDVVHKVAAVGSRSVDKARQFIDTSLKGDKSIKAYGSYAEVYKDADVDVIYVATPHTYHYENSLDAIKAKKHVLCEKPVTSNRAELQSLLDAAKENGVFFMEAMWTRFQPLSLEFKKISDSGVLGLPISVHADLSGNFNIHNIPKTHRILDPNLGGGALLDLGPYPLVWAIMALYENPANSATKPTITGSILKTPLTGVDCNTSFTLNFNQSKLAAQAVLSCSINTDALDPGVTIRYERGSIKIASPIYVPKSFVVQYLDERGVVVQEVEKFFEYYIGRGMHFQADEVARCIRDGKTESALWGHEKSLLEMHIFDEVRRQGGYELPPGVEKVL</sequence>
<evidence type="ECO:0000256" key="4">
    <source>
        <dbReference type="ARBA" id="ARBA00042988"/>
    </source>
</evidence>
<dbReference type="InterPro" id="IPR050984">
    <property type="entry name" value="Gfo/Idh/MocA_domain"/>
</dbReference>
<dbReference type="Pfam" id="PF22725">
    <property type="entry name" value="GFO_IDH_MocA_C3"/>
    <property type="match status" value="1"/>
</dbReference>
<dbReference type="PANTHER" id="PTHR22604">
    <property type="entry name" value="OXIDOREDUCTASES"/>
    <property type="match status" value="1"/>
</dbReference>
<dbReference type="PANTHER" id="PTHR22604:SF105">
    <property type="entry name" value="TRANS-1,2-DIHYDROBENZENE-1,2-DIOL DEHYDROGENASE"/>
    <property type="match status" value="1"/>
</dbReference>
<dbReference type="InterPro" id="IPR000683">
    <property type="entry name" value="Gfo/Idh/MocA-like_OxRdtase_N"/>
</dbReference>
<organism evidence="8 9">
    <name type="scientific">Lentinula boryana</name>
    <dbReference type="NCBI Taxonomy" id="40481"/>
    <lineage>
        <taxon>Eukaryota</taxon>
        <taxon>Fungi</taxon>
        <taxon>Dikarya</taxon>
        <taxon>Basidiomycota</taxon>
        <taxon>Agaricomycotina</taxon>
        <taxon>Agaricomycetes</taxon>
        <taxon>Agaricomycetidae</taxon>
        <taxon>Agaricales</taxon>
        <taxon>Marasmiineae</taxon>
        <taxon>Omphalotaceae</taxon>
        <taxon>Lentinula</taxon>
    </lineage>
</organism>
<evidence type="ECO:0000256" key="3">
    <source>
        <dbReference type="ARBA" id="ARBA00038984"/>
    </source>
</evidence>
<keyword evidence="2" id="KW-0560">Oxidoreductase</keyword>
<protein>
    <recommendedName>
        <fullName evidence="3">D-xylose 1-dehydrogenase (NADP(+), D-xylono-1,5-lactone-forming)</fullName>
        <ecNumber evidence="3">1.1.1.179</ecNumber>
    </recommendedName>
    <alternativeName>
        <fullName evidence="4">D-xylose-NADP dehydrogenase</fullName>
    </alternativeName>
</protein>
<evidence type="ECO:0000259" key="6">
    <source>
        <dbReference type="Pfam" id="PF01408"/>
    </source>
</evidence>
<comment type="similarity">
    <text evidence="1">Belongs to the Gfo/Idh/MocA family.</text>
</comment>
<dbReference type="InterPro" id="IPR036291">
    <property type="entry name" value="NAD(P)-bd_dom_sf"/>
</dbReference>
<feature type="domain" description="GFO/IDH/MocA-like oxidoreductase" evidence="7">
    <location>
        <begin position="149"/>
        <end position="277"/>
    </location>
</feature>
<name>A0ABQ8QCN7_9AGAR</name>
<dbReference type="Gene3D" id="3.30.360.10">
    <property type="entry name" value="Dihydrodipicolinate Reductase, domain 2"/>
    <property type="match status" value="1"/>
</dbReference>
<evidence type="ECO:0000256" key="2">
    <source>
        <dbReference type="ARBA" id="ARBA00023002"/>
    </source>
</evidence>
<dbReference type="EC" id="1.1.1.179" evidence="3"/>
<accession>A0ABQ8QCN7</accession>
<comment type="catalytic activity">
    <reaction evidence="5">
        <text>D-xylose + NADP(+) = D-xylono-1,5-lactone + NADPH + H(+)</text>
        <dbReference type="Rhea" id="RHEA:22000"/>
        <dbReference type="ChEBI" id="CHEBI:15378"/>
        <dbReference type="ChEBI" id="CHEBI:15867"/>
        <dbReference type="ChEBI" id="CHEBI:53455"/>
        <dbReference type="ChEBI" id="CHEBI:57783"/>
        <dbReference type="ChEBI" id="CHEBI:58349"/>
        <dbReference type="EC" id="1.1.1.179"/>
    </reaction>
</comment>
<dbReference type="Gene3D" id="3.40.50.720">
    <property type="entry name" value="NAD(P)-binding Rossmann-like Domain"/>
    <property type="match status" value="1"/>
</dbReference>
<proteinExistence type="inferred from homology"/>
<dbReference type="EMBL" id="MU790618">
    <property type="protein sequence ID" value="KAJ3996307.1"/>
    <property type="molecule type" value="Genomic_DNA"/>
</dbReference>
<comment type="caution">
    <text evidence="8">The sequence shown here is derived from an EMBL/GenBank/DDBJ whole genome shotgun (WGS) entry which is preliminary data.</text>
</comment>
<reference evidence="8" key="1">
    <citation type="submission" date="2022-08" db="EMBL/GenBank/DDBJ databases">
        <authorList>
            <consortium name="DOE Joint Genome Institute"/>
            <person name="Min B."/>
            <person name="Riley R."/>
            <person name="Sierra-Patev S."/>
            <person name="Naranjo-Ortiz M."/>
            <person name="Looney B."/>
            <person name="Konkel Z."/>
            <person name="Slot J.C."/>
            <person name="Sakamoto Y."/>
            <person name="Steenwyk J.L."/>
            <person name="Rokas A."/>
            <person name="Carro J."/>
            <person name="Camarero S."/>
            <person name="Ferreira P."/>
            <person name="Molpeceres G."/>
            <person name="Ruiz-Duenas F.J."/>
            <person name="Serrano A."/>
            <person name="Henrissat B."/>
            <person name="Drula E."/>
            <person name="Hughes K.W."/>
            <person name="Mata J.L."/>
            <person name="Ishikawa N.K."/>
            <person name="Vargas-Isla R."/>
            <person name="Ushijima S."/>
            <person name="Smith C.A."/>
            <person name="Ahrendt S."/>
            <person name="Andreopoulos W."/>
            <person name="He G."/>
            <person name="Labutti K."/>
            <person name="Lipzen A."/>
            <person name="Ng V."/>
            <person name="Sandor L."/>
            <person name="Barry K."/>
            <person name="Martinez A.T."/>
            <person name="Xiao Y."/>
            <person name="Gibbons J.G."/>
            <person name="Terashima K."/>
            <person name="Hibbett D.S."/>
            <person name="Grigoriev I.V."/>
        </authorList>
    </citation>
    <scope>NUCLEOTIDE SEQUENCE</scope>
    <source>
        <strain evidence="8">TFB10827</strain>
    </source>
</reference>
<evidence type="ECO:0000259" key="7">
    <source>
        <dbReference type="Pfam" id="PF22725"/>
    </source>
</evidence>